<dbReference type="PANTHER" id="PTHR34846:SF10">
    <property type="entry name" value="CYTOPLASMIC PROTEIN"/>
    <property type="match status" value="1"/>
</dbReference>
<evidence type="ECO:0000313" key="2">
    <source>
        <dbReference type="EMBL" id="MCL6294358.1"/>
    </source>
</evidence>
<evidence type="ECO:0000313" key="3">
    <source>
        <dbReference type="Proteomes" id="UP001165381"/>
    </source>
</evidence>
<dbReference type="SUPFAM" id="SSF69118">
    <property type="entry name" value="AhpD-like"/>
    <property type="match status" value="1"/>
</dbReference>
<dbReference type="PANTHER" id="PTHR34846">
    <property type="entry name" value="4-CARBOXYMUCONOLACTONE DECARBOXYLASE FAMILY PROTEIN (AFU_ORTHOLOGUE AFUA_6G11590)"/>
    <property type="match status" value="1"/>
</dbReference>
<protein>
    <submittedName>
        <fullName evidence="2">Carboxymuconolactone decarboxylase family protein</fullName>
    </submittedName>
</protein>
<proteinExistence type="predicted"/>
<comment type="caution">
    <text evidence="2">The sequence shown here is derived from an EMBL/GenBank/DDBJ whole genome shotgun (WGS) entry which is preliminary data.</text>
</comment>
<feature type="domain" description="Carboxymuconolactone decarboxylase-like" evidence="1">
    <location>
        <begin position="27"/>
        <end position="96"/>
    </location>
</feature>
<dbReference type="EMBL" id="JAMFLZ010000002">
    <property type="protein sequence ID" value="MCL6294358.1"/>
    <property type="molecule type" value="Genomic_DNA"/>
</dbReference>
<dbReference type="InterPro" id="IPR003779">
    <property type="entry name" value="CMD-like"/>
</dbReference>
<reference evidence="2" key="1">
    <citation type="submission" date="2022-05" db="EMBL/GenBank/DDBJ databases">
        <authorList>
            <person name="Park J.-S."/>
        </authorList>
    </citation>
    <scope>NUCLEOTIDE SEQUENCE</scope>
    <source>
        <strain evidence="2">2012CJ34-3</strain>
    </source>
</reference>
<gene>
    <name evidence="2" type="ORF">M3P09_05095</name>
</gene>
<dbReference type="NCBIfam" id="TIGR00778">
    <property type="entry name" value="ahpD_dom"/>
    <property type="match status" value="1"/>
</dbReference>
<dbReference type="InterPro" id="IPR004675">
    <property type="entry name" value="AhpD_core"/>
</dbReference>
<dbReference type="Proteomes" id="UP001165381">
    <property type="component" value="Unassembled WGS sequence"/>
</dbReference>
<name>A0ABT0QBN0_9FLAO</name>
<organism evidence="2 3">
    <name type="scientific">Jejuia spongiicola</name>
    <dbReference type="NCBI Taxonomy" id="2942207"/>
    <lineage>
        <taxon>Bacteria</taxon>
        <taxon>Pseudomonadati</taxon>
        <taxon>Bacteroidota</taxon>
        <taxon>Flavobacteriia</taxon>
        <taxon>Flavobacteriales</taxon>
        <taxon>Flavobacteriaceae</taxon>
        <taxon>Jejuia</taxon>
    </lineage>
</organism>
<accession>A0ABT0QBN0</accession>
<dbReference type="InterPro" id="IPR029032">
    <property type="entry name" value="AhpD-like"/>
</dbReference>
<sequence>MITIMQRISYNDIPHGMFEKLRDIEDFLKQSPLETQLLELLKLRISQKNGCAYCVDMHYKELKHTGETELRLSSLCVWEETPYFSKKERVVLKFADTVTRLNRAPISDADYNPLLEYFNKQDIAYLTLAITQINTWNRLMKVFQFTPGHYKIAQ</sequence>
<dbReference type="Gene3D" id="1.20.1290.10">
    <property type="entry name" value="AhpD-like"/>
    <property type="match status" value="1"/>
</dbReference>
<keyword evidence="3" id="KW-1185">Reference proteome</keyword>
<dbReference type="RefSeq" id="WP_099564286.1">
    <property type="nucleotide sequence ID" value="NZ_JAMFLZ010000002.1"/>
</dbReference>
<dbReference type="Pfam" id="PF02627">
    <property type="entry name" value="CMD"/>
    <property type="match status" value="1"/>
</dbReference>
<evidence type="ECO:0000259" key="1">
    <source>
        <dbReference type="Pfam" id="PF02627"/>
    </source>
</evidence>